<accession>A0AAX1ECW5</accession>
<name>A0AAX1ECW5_9GAMM</name>
<dbReference type="Proteomes" id="UP000295517">
    <property type="component" value="Chromosome"/>
</dbReference>
<protein>
    <submittedName>
        <fullName evidence="1">Uncharacterized protein</fullName>
    </submittedName>
</protein>
<evidence type="ECO:0000313" key="2">
    <source>
        <dbReference type="Proteomes" id="UP000295517"/>
    </source>
</evidence>
<gene>
    <name evidence="1" type="ORF">E3983_00390</name>
</gene>
<organism evidence="1 2">
    <name type="scientific">Legionella israelensis</name>
    <dbReference type="NCBI Taxonomy" id="454"/>
    <lineage>
        <taxon>Bacteria</taxon>
        <taxon>Pseudomonadati</taxon>
        <taxon>Pseudomonadota</taxon>
        <taxon>Gammaproteobacteria</taxon>
        <taxon>Legionellales</taxon>
        <taxon>Legionellaceae</taxon>
        <taxon>Legionella</taxon>
    </lineage>
</organism>
<evidence type="ECO:0000313" key="1">
    <source>
        <dbReference type="EMBL" id="QBR82946.1"/>
    </source>
</evidence>
<proteinExistence type="predicted"/>
<reference evidence="1 2" key="1">
    <citation type="submission" date="2019-03" db="EMBL/GenBank/DDBJ databases">
        <title>Diverse conjugative elements silence natural transformation in Legionella species.</title>
        <authorList>
            <person name="Durieux I."/>
            <person name="Ginevra C."/>
            <person name="Attaiech L."/>
            <person name="Picq K."/>
            <person name="Juan P.A."/>
            <person name="Jarraud S."/>
            <person name="Charpentier X."/>
        </authorList>
    </citation>
    <scope>NUCLEOTIDE SEQUENCE [LARGE SCALE GENOMIC DNA]</scope>
    <source>
        <strain evidence="1 2">HL-0427-4011</strain>
    </source>
</reference>
<sequence length="416" mass="48743">MDIKNFKKLVLKSFKQSNEEEYRIFSDNLLDLVKDKNDNELLTPEDTHEIKRLLGVMWLNVSENVKPGEWSLYPQTNLMLVFMESLIQHDILKHNDRSELLYPPLQGEFIVNNSQLTLDQIMNVLIFCSRLTGYRIHEEKENLITELDREINQAKSLWHVGELGKLQITMTSLFVLYYLLQEHCTTVQIELVLMAVQFRKNTTKEEQGTESAIIKFLSRYPSDCKAFLRQELDFIETRTIKETDCLCSVNEFILHNKPSISNYLLFSDEVYQFAEFYAKANKKSEELIFQTALNYIHNSYVSKYQTRSFETAFSYAKELIKEASTFKNPRQKQIFQKGVYGFCLQEYIHDRRLDKHFTFFSFSAKTKIATAKELLLGIHKDAALSFTQSFAAKQGRLSEIVNLFEKEQKPLSLKLV</sequence>
<dbReference type="AlphaFoldDB" id="A0AAX1ECW5"/>
<dbReference type="EMBL" id="CP038254">
    <property type="protein sequence ID" value="QBR82946.1"/>
    <property type="molecule type" value="Genomic_DNA"/>
</dbReference>
<dbReference type="RefSeq" id="WP_135059461.1">
    <property type="nucleotide sequence ID" value="NZ_CP038254.1"/>
</dbReference>